<proteinExistence type="predicted"/>
<dbReference type="AlphaFoldDB" id="A0A9W8KWH4"/>
<protein>
    <submittedName>
        <fullName evidence="3">Uncharacterized protein</fullName>
    </submittedName>
</protein>
<evidence type="ECO:0000313" key="4">
    <source>
        <dbReference type="Proteomes" id="UP001151518"/>
    </source>
</evidence>
<name>A0A9W8KWH4_9FUNG</name>
<evidence type="ECO:0000256" key="1">
    <source>
        <dbReference type="SAM" id="Coils"/>
    </source>
</evidence>
<feature type="compositionally biased region" description="Polar residues" evidence="2">
    <location>
        <begin position="446"/>
        <end position="455"/>
    </location>
</feature>
<dbReference type="Proteomes" id="UP001151518">
    <property type="component" value="Unassembled WGS sequence"/>
</dbReference>
<gene>
    <name evidence="3" type="ORF">GGI25_003468</name>
</gene>
<keyword evidence="1" id="KW-0175">Coiled coil</keyword>
<dbReference type="OrthoDB" id="5589194at2759"/>
<feature type="region of interest" description="Disordered" evidence="2">
    <location>
        <begin position="436"/>
        <end position="460"/>
    </location>
</feature>
<reference evidence="3" key="1">
    <citation type="submission" date="2022-07" db="EMBL/GenBank/DDBJ databases">
        <title>Phylogenomic reconstructions and comparative analyses of Kickxellomycotina fungi.</title>
        <authorList>
            <person name="Reynolds N.K."/>
            <person name="Stajich J.E."/>
            <person name="Barry K."/>
            <person name="Grigoriev I.V."/>
            <person name="Crous P."/>
            <person name="Smith M.E."/>
        </authorList>
    </citation>
    <scope>NUCLEOTIDE SEQUENCE</scope>
    <source>
        <strain evidence="3">NRRL 3115</strain>
    </source>
</reference>
<feature type="coiled-coil region" evidence="1">
    <location>
        <begin position="119"/>
        <end position="177"/>
    </location>
</feature>
<evidence type="ECO:0000256" key="2">
    <source>
        <dbReference type="SAM" id="MobiDB-lite"/>
    </source>
</evidence>
<sequence length="506" mass="57018">MSNTKVDRNKDEVALLISQWATEELGFRKKTTLVTAKGEEKIQPAELEPLLHGELANILELAATHVVSSQRAHHARRRLTDYCAHLDPDSVNVPQLAQIALRNSLKQLQMKEQRLAVDVDSAHRENAKVIQTISNLESRKSATEYQIRELRLQILMKQAMVENMRRMSNRIKRLTKEMLPTSLLIRSSGVPPEITKTISSVSVTTENADCKPLDFLASLSAKVEALDLENSEGQFAFGQVSQVDHLHEQRQDAVAQISSKTGQLVSDLIQQSKSTWISSENEGNTSEIALTISRIQNHLDNIQDTLESAKETVASRVTTENKRLLKHLVYADPRDEWNSVDLWRLQQLQLSSRENGKEIRSANKLVVTSTNIGEIKRLQRLGNIVCEATGIAGQAHEVAVARVGENLVRGLHQAHVMERMRIDLAESKTRVRQLLSQESEGLETEQGMNSRNSSTLEEEVNQLCMESKEQSGRLFMDSFASWYRRDGVSYAEYLKQLKIAKAGEEQ</sequence>
<organism evidence="3 4">
    <name type="scientific">Coemansia spiralis</name>
    <dbReference type="NCBI Taxonomy" id="417178"/>
    <lineage>
        <taxon>Eukaryota</taxon>
        <taxon>Fungi</taxon>
        <taxon>Fungi incertae sedis</taxon>
        <taxon>Zoopagomycota</taxon>
        <taxon>Kickxellomycotina</taxon>
        <taxon>Kickxellomycetes</taxon>
        <taxon>Kickxellales</taxon>
        <taxon>Kickxellaceae</taxon>
        <taxon>Coemansia</taxon>
    </lineage>
</organism>
<dbReference type="EMBL" id="JANBTW010000038">
    <property type="protein sequence ID" value="KAJ2676716.1"/>
    <property type="molecule type" value="Genomic_DNA"/>
</dbReference>
<comment type="caution">
    <text evidence="3">The sequence shown here is derived from an EMBL/GenBank/DDBJ whole genome shotgun (WGS) entry which is preliminary data.</text>
</comment>
<accession>A0A9W8KWH4</accession>
<evidence type="ECO:0000313" key="3">
    <source>
        <dbReference type="EMBL" id="KAJ2676716.1"/>
    </source>
</evidence>